<gene>
    <name evidence="2" type="ORF">SDC9_134398</name>
</gene>
<name>A0A645DFE6_9ZZZZ</name>
<dbReference type="AlphaFoldDB" id="A0A645DFE6"/>
<reference evidence="2" key="1">
    <citation type="submission" date="2019-08" db="EMBL/GenBank/DDBJ databases">
        <authorList>
            <person name="Kucharzyk K."/>
            <person name="Murdoch R.W."/>
            <person name="Higgins S."/>
            <person name="Loffler F."/>
        </authorList>
    </citation>
    <scope>NUCLEOTIDE SEQUENCE</scope>
</reference>
<comment type="caution">
    <text evidence="2">The sequence shown here is derived from an EMBL/GenBank/DDBJ whole genome shotgun (WGS) entry which is preliminary data.</text>
</comment>
<dbReference type="Gene3D" id="1.10.3210.10">
    <property type="entry name" value="Hypothetical protein af1432"/>
    <property type="match status" value="1"/>
</dbReference>
<sequence length="223" mass="25201">MSKEILTALLESDIWQEHQPMMADFRQGVYHGLLQNAVRQLKREALYDSPIHGEDHIERTMLMAALLAWRETVSQENTQLLLLAASYHDVGRVDDSYDTEHGPRAITKLGELAGLGGQELLLLQCAVAAHSRPDSMMEATLTGIAPKDMSRALALSRLLKDADGLDRVRIRDLNPNFLRHRSARALSGFSEYVFELYFQRKAAPAAYWCPKRQRIIMGEKGEI</sequence>
<feature type="domain" description="HD/PDEase" evidence="1">
    <location>
        <begin position="49"/>
        <end position="177"/>
    </location>
</feature>
<evidence type="ECO:0000259" key="1">
    <source>
        <dbReference type="SMART" id="SM00471"/>
    </source>
</evidence>
<accession>A0A645DFE6</accession>
<protein>
    <recommendedName>
        <fullName evidence="1">HD/PDEase domain-containing protein</fullName>
    </recommendedName>
</protein>
<dbReference type="InterPro" id="IPR006674">
    <property type="entry name" value="HD_domain"/>
</dbReference>
<dbReference type="SUPFAM" id="SSF109604">
    <property type="entry name" value="HD-domain/PDEase-like"/>
    <property type="match status" value="1"/>
</dbReference>
<dbReference type="CDD" id="cd00077">
    <property type="entry name" value="HDc"/>
    <property type="match status" value="1"/>
</dbReference>
<dbReference type="SMART" id="SM00471">
    <property type="entry name" value="HDc"/>
    <property type="match status" value="1"/>
</dbReference>
<dbReference type="Pfam" id="PF01966">
    <property type="entry name" value="HD"/>
    <property type="match status" value="1"/>
</dbReference>
<proteinExistence type="predicted"/>
<organism evidence="2">
    <name type="scientific">bioreactor metagenome</name>
    <dbReference type="NCBI Taxonomy" id="1076179"/>
    <lineage>
        <taxon>unclassified sequences</taxon>
        <taxon>metagenomes</taxon>
        <taxon>ecological metagenomes</taxon>
    </lineage>
</organism>
<dbReference type="EMBL" id="VSSQ01035152">
    <property type="protein sequence ID" value="MPM87302.1"/>
    <property type="molecule type" value="Genomic_DNA"/>
</dbReference>
<dbReference type="InterPro" id="IPR003607">
    <property type="entry name" value="HD/PDEase_dom"/>
</dbReference>
<evidence type="ECO:0000313" key="2">
    <source>
        <dbReference type="EMBL" id="MPM87302.1"/>
    </source>
</evidence>